<dbReference type="GeneID" id="68353812"/>
<dbReference type="InterPro" id="IPR029063">
    <property type="entry name" value="SAM-dependent_MTases_sf"/>
</dbReference>
<comment type="similarity">
    <text evidence="1">Belongs to the methyltransferase superfamily. LaeA methyltransferase family.</text>
</comment>
<dbReference type="PANTHER" id="PTHR43591:SF14">
    <property type="entry name" value="METHYLTRANSFERASE"/>
    <property type="match status" value="1"/>
</dbReference>
<keyword evidence="3" id="KW-0808">Transferase</keyword>
<dbReference type="GO" id="GO:0032259">
    <property type="term" value="P:methylation"/>
    <property type="evidence" value="ECO:0007669"/>
    <property type="project" value="UniProtKB-KW"/>
</dbReference>
<evidence type="ECO:0000313" key="4">
    <source>
        <dbReference type="Proteomes" id="UP000824596"/>
    </source>
</evidence>
<gene>
    <name evidence="3" type="ORF">HRG_04683</name>
</gene>
<dbReference type="CDD" id="cd02440">
    <property type="entry name" value="AdoMet_MTases"/>
    <property type="match status" value="1"/>
</dbReference>
<dbReference type="EMBL" id="JAIZPD010000004">
    <property type="protein sequence ID" value="KAH0964255.1"/>
    <property type="molecule type" value="Genomic_DNA"/>
</dbReference>
<dbReference type="PANTHER" id="PTHR43591">
    <property type="entry name" value="METHYLTRANSFERASE"/>
    <property type="match status" value="1"/>
</dbReference>
<proteinExistence type="inferred from homology"/>
<evidence type="ECO:0000313" key="3">
    <source>
        <dbReference type="EMBL" id="KAH0964255.1"/>
    </source>
</evidence>
<comment type="caution">
    <text evidence="3">The sequence shown here is derived from an EMBL/GenBank/DDBJ whole genome shotgun (WGS) entry which is preliminary data.</text>
</comment>
<dbReference type="AlphaFoldDB" id="A0A9P8MZQ5"/>
<dbReference type="Pfam" id="PF13489">
    <property type="entry name" value="Methyltransf_23"/>
    <property type="match status" value="1"/>
</dbReference>
<organism evidence="3 4">
    <name type="scientific">Hirsutella rhossiliensis</name>
    <dbReference type="NCBI Taxonomy" id="111463"/>
    <lineage>
        <taxon>Eukaryota</taxon>
        <taxon>Fungi</taxon>
        <taxon>Dikarya</taxon>
        <taxon>Ascomycota</taxon>
        <taxon>Pezizomycotina</taxon>
        <taxon>Sordariomycetes</taxon>
        <taxon>Hypocreomycetidae</taxon>
        <taxon>Hypocreales</taxon>
        <taxon>Ophiocordycipitaceae</taxon>
        <taxon>Hirsutella</taxon>
    </lineage>
</organism>
<feature type="region of interest" description="Disordered" evidence="2">
    <location>
        <begin position="1"/>
        <end position="24"/>
    </location>
</feature>
<dbReference type="SUPFAM" id="SSF53335">
    <property type="entry name" value="S-adenosyl-L-methionine-dependent methyltransferases"/>
    <property type="match status" value="1"/>
</dbReference>
<dbReference type="Gene3D" id="3.40.50.150">
    <property type="entry name" value="Vaccinia Virus protein VP39"/>
    <property type="match status" value="1"/>
</dbReference>
<dbReference type="OrthoDB" id="2013972at2759"/>
<protein>
    <submittedName>
        <fullName evidence="3">Methyltransferase domain-containing protein</fullName>
    </submittedName>
</protein>
<dbReference type="RefSeq" id="XP_044721768.1">
    <property type="nucleotide sequence ID" value="XM_044863154.1"/>
</dbReference>
<accession>A0A9P8MZQ5</accession>
<keyword evidence="3" id="KW-0489">Methyltransferase</keyword>
<name>A0A9P8MZQ5_9HYPO</name>
<reference evidence="3" key="1">
    <citation type="submission" date="2021-09" db="EMBL/GenBank/DDBJ databases">
        <title>A high-quality genome of the endoparasitic fungus Hirsutella rhossiliensis with a comparison of Hirsutella genomes reveals transposable elements contributing to genome size variation.</title>
        <authorList>
            <person name="Lin R."/>
            <person name="Jiao Y."/>
            <person name="Sun X."/>
            <person name="Ling J."/>
            <person name="Xie B."/>
            <person name="Cheng X."/>
        </authorList>
    </citation>
    <scope>NUCLEOTIDE SEQUENCE</scope>
    <source>
        <strain evidence="3">HR02</strain>
    </source>
</reference>
<evidence type="ECO:0000256" key="1">
    <source>
        <dbReference type="ARBA" id="ARBA00038158"/>
    </source>
</evidence>
<dbReference type="GO" id="GO:0008168">
    <property type="term" value="F:methyltransferase activity"/>
    <property type="evidence" value="ECO:0007669"/>
    <property type="project" value="UniProtKB-KW"/>
</dbReference>
<keyword evidence="4" id="KW-1185">Reference proteome</keyword>
<evidence type="ECO:0000256" key="2">
    <source>
        <dbReference type="SAM" id="MobiDB-lite"/>
    </source>
</evidence>
<sequence length="245" mass="26938">MPVESQAPGDPGDDEETRPQPGLQSFPFTFDCSTIGGAPSFIEADIADELWDDSASLSESVQTFPEEFGRTYHAYRAGGSRAVYAFPNDNTEQERLALQGQILKALFGDSLYLAPLSKSRPPRNILDIATGIGDWAIEMGDAFPDSQIIATDLSPIQPLEVPPNVNFFVEDSSDPWIYSQSFDYIHTRSTGGCWTSFQTQIAEQAFTALNPGGWFESQAVIFPMHSAEDSRTANANPILKWISSR</sequence>
<dbReference type="Proteomes" id="UP000824596">
    <property type="component" value="Unassembled WGS sequence"/>
</dbReference>